<reference evidence="2" key="1">
    <citation type="journal article" date="2022" name="Mol. Ecol. Resour.">
        <title>The genomes of chicory, endive, great burdock and yacon provide insights into Asteraceae palaeo-polyploidization history and plant inulin production.</title>
        <authorList>
            <person name="Fan W."/>
            <person name="Wang S."/>
            <person name="Wang H."/>
            <person name="Wang A."/>
            <person name="Jiang F."/>
            <person name="Liu H."/>
            <person name="Zhao H."/>
            <person name="Xu D."/>
            <person name="Zhang Y."/>
        </authorList>
    </citation>
    <scope>NUCLEOTIDE SEQUENCE [LARGE SCALE GENOMIC DNA]</scope>
    <source>
        <strain evidence="2">cv. Yunnan</strain>
    </source>
</reference>
<dbReference type="EMBL" id="CM042029">
    <property type="protein sequence ID" value="KAI3793954.1"/>
    <property type="molecule type" value="Genomic_DNA"/>
</dbReference>
<accession>A0ACB9HDZ7</accession>
<comment type="caution">
    <text evidence="1">The sequence shown here is derived from an EMBL/GenBank/DDBJ whole genome shotgun (WGS) entry which is preliminary data.</text>
</comment>
<gene>
    <name evidence="1" type="ORF">L1987_36577</name>
</gene>
<sequence>MASITIYSNVNEKLPEDAISSQRGCCFWMPCTHCHCLNFSVTSNWWQTISDDDKADDDIRCWSKGLSPFKRIKEWSQFVVVPKLKTFIRQFNTHRSSPGEFKYDPKSYMLNFDEGVGYLEDDDWGIRNFQTRYSSILVAEKPSLNVGEVRPAFTWKRSGDFVACAGA</sequence>
<name>A0ACB9HDZ7_9ASTR</name>
<dbReference type="Proteomes" id="UP001056120">
    <property type="component" value="Linkage Group LG12"/>
</dbReference>
<protein>
    <submittedName>
        <fullName evidence="1">Uncharacterized protein</fullName>
    </submittedName>
</protein>
<keyword evidence="2" id="KW-1185">Reference proteome</keyword>
<evidence type="ECO:0000313" key="2">
    <source>
        <dbReference type="Proteomes" id="UP001056120"/>
    </source>
</evidence>
<proteinExistence type="predicted"/>
<evidence type="ECO:0000313" key="1">
    <source>
        <dbReference type="EMBL" id="KAI3793954.1"/>
    </source>
</evidence>
<reference evidence="1 2" key="2">
    <citation type="journal article" date="2022" name="Mol. Ecol. Resour.">
        <title>The genomes of chicory, endive, great burdock and yacon provide insights into Asteraceae paleo-polyploidization history and plant inulin production.</title>
        <authorList>
            <person name="Fan W."/>
            <person name="Wang S."/>
            <person name="Wang H."/>
            <person name="Wang A."/>
            <person name="Jiang F."/>
            <person name="Liu H."/>
            <person name="Zhao H."/>
            <person name="Xu D."/>
            <person name="Zhang Y."/>
        </authorList>
    </citation>
    <scope>NUCLEOTIDE SEQUENCE [LARGE SCALE GENOMIC DNA]</scope>
    <source>
        <strain evidence="2">cv. Yunnan</strain>
        <tissue evidence="1">Leaves</tissue>
    </source>
</reference>
<organism evidence="1 2">
    <name type="scientific">Smallanthus sonchifolius</name>
    <dbReference type="NCBI Taxonomy" id="185202"/>
    <lineage>
        <taxon>Eukaryota</taxon>
        <taxon>Viridiplantae</taxon>
        <taxon>Streptophyta</taxon>
        <taxon>Embryophyta</taxon>
        <taxon>Tracheophyta</taxon>
        <taxon>Spermatophyta</taxon>
        <taxon>Magnoliopsida</taxon>
        <taxon>eudicotyledons</taxon>
        <taxon>Gunneridae</taxon>
        <taxon>Pentapetalae</taxon>
        <taxon>asterids</taxon>
        <taxon>campanulids</taxon>
        <taxon>Asterales</taxon>
        <taxon>Asteraceae</taxon>
        <taxon>Asteroideae</taxon>
        <taxon>Heliantheae alliance</taxon>
        <taxon>Millerieae</taxon>
        <taxon>Smallanthus</taxon>
    </lineage>
</organism>